<comment type="caution">
    <text evidence="2">The sequence shown here is derived from an EMBL/GenBank/DDBJ whole genome shotgun (WGS) entry which is preliminary data.</text>
</comment>
<protein>
    <submittedName>
        <fullName evidence="2">Uncharacterized protein</fullName>
    </submittedName>
</protein>
<dbReference type="Proteomes" id="UP000051254">
    <property type="component" value="Unassembled WGS sequence"/>
</dbReference>
<sequence>MSAGLRGICLALLAAAPLAQAQVCTLDMGPGWPAATGNYGQAAVSLLGGEHADGIAWLSLPKRGSESQLQLAPDEQGQWWVVRARAEERIHHISNDRNSFGVQLRLEQQPEIERAPIPAELAQRILAHWQRVLAQVQMAERAPVMGEEDIFSLQLNGQRYSGREPGCSALVRLLDQRALLEELAGSKEKKHEKRYEAIGRALDKYDERVAEGKA</sequence>
<dbReference type="STRING" id="266128.ABB25_02305"/>
<feature type="chain" id="PRO_5006392896" evidence="1">
    <location>
        <begin position="22"/>
        <end position="214"/>
    </location>
</feature>
<keyword evidence="1" id="KW-0732">Signal</keyword>
<dbReference type="EMBL" id="LDJH01000005">
    <property type="protein sequence ID" value="KRG60109.1"/>
    <property type="molecule type" value="Genomic_DNA"/>
</dbReference>
<dbReference type="AlphaFoldDB" id="A0A0R0BS35"/>
<evidence type="ECO:0000313" key="3">
    <source>
        <dbReference type="Proteomes" id="UP000051254"/>
    </source>
</evidence>
<name>A0A0R0BS35_9GAMM</name>
<evidence type="ECO:0000256" key="1">
    <source>
        <dbReference type="SAM" id="SignalP"/>
    </source>
</evidence>
<accession>A0A0R0BS35</accession>
<organism evidence="2 3">
    <name type="scientific">Stenotrophomonas koreensis</name>
    <dbReference type="NCBI Taxonomy" id="266128"/>
    <lineage>
        <taxon>Bacteria</taxon>
        <taxon>Pseudomonadati</taxon>
        <taxon>Pseudomonadota</taxon>
        <taxon>Gammaproteobacteria</taxon>
        <taxon>Lysobacterales</taxon>
        <taxon>Lysobacteraceae</taxon>
        <taxon>Stenotrophomonas</taxon>
    </lineage>
</organism>
<keyword evidence="3" id="KW-1185">Reference proteome</keyword>
<reference evidence="2 3" key="1">
    <citation type="submission" date="2015-05" db="EMBL/GenBank/DDBJ databases">
        <title>Genome sequencing and analysis of members of genus Stenotrophomonas.</title>
        <authorList>
            <person name="Patil P.P."/>
            <person name="Midha S."/>
            <person name="Patil P.B."/>
        </authorList>
    </citation>
    <scope>NUCLEOTIDE SEQUENCE [LARGE SCALE GENOMIC DNA]</scope>
    <source>
        <strain evidence="2 3">DSM 17805</strain>
    </source>
</reference>
<gene>
    <name evidence="2" type="ORF">ABB25_02305</name>
</gene>
<feature type="signal peptide" evidence="1">
    <location>
        <begin position="1"/>
        <end position="21"/>
    </location>
</feature>
<dbReference type="OrthoDB" id="6000946at2"/>
<evidence type="ECO:0000313" key="2">
    <source>
        <dbReference type="EMBL" id="KRG60109.1"/>
    </source>
</evidence>
<dbReference type="RefSeq" id="WP_057663142.1">
    <property type="nucleotide sequence ID" value="NZ_JBEWQO010000002.1"/>
</dbReference>
<proteinExistence type="predicted"/>
<dbReference type="PATRIC" id="fig|266128.3.peg.2106"/>